<comment type="caution">
    <text evidence="7">The sequence shown here is derived from an EMBL/GenBank/DDBJ whole genome shotgun (WGS) entry which is preliminary data.</text>
</comment>
<evidence type="ECO:0000256" key="6">
    <source>
        <dbReference type="RuleBase" id="RU369067"/>
    </source>
</evidence>
<proteinExistence type="inferred from homology"/>
<protein>
    <recommendedName>
        <fullName evidence="6">Pre-rRNA-processing protein IPI3</fullName>
    </recommendedName>
</protein>
<evidence type="ECO:0000256" key="2">
    <source>
        <dbReference type="ARBA" id="ARBA00010143"/>
    </source>
</evidence>
<dbReference type="OrthoDB" id="756370at2759"/>
<dbReference type="GO" id="GO:0006261">
    <property type="term" value="P:DNA-templated DNA replication"/>
    <property type="evidence" value="ECO:0007669"/>
    <property type="project" value="TreeGrafter"/>
</dbReference>
<dbReference type="Pfam" id="PF00400">
    <property type="entry name" value="WD40"/>
    <property type="match status" value="2"/>
</dbReference>
<dbReference type="Proteomes" id="UP000254866">
    <property type="component" value="Unassembled WGS sequence"/>
</dbReference>
<comment type="similarity">
    <text evidence="2 6">Belongs to the WD repeat IPI3/WDR18 family.</text>
</comment>
<dbReference type="InterPro" id="IPR015943">
    <property type="entry name" value="WD40/YVTN_repeat-like_dom_sf"/>
</dbReference>
<keyword evidence="8" id="KW-1185">Reference proteome</keyword>
<reference evidence="7 8" key="1">
    <citation type="journal article" date="2018" name="IMA Fungus">
        <title>IMA Genome-F 9: Draft genome sequence of Annulohypoxylon stygium, Aspergillus mulundensis, Berkeleyomyces basicola (syn. Thielaviopsis basicola), Ceratocystis smalleyi, two Cercospora beticola strains, Coleophoma cylindrospora, Fusarium fracticaudum, Phialophora cf. hyalina, and Morchella septimelata.</title>
        <authorList>
            <person name="Wingfield B.D."/>
            <person name="Bills G.F."/>
            <person name="Dong Y."/>
            <person name="Huang W."/>
            <person name="Nel W.J."/>
            <person name="Swalarsk-Parry B.S."/>
            <person name="Vaghefi N."/>
            <person name="Wilken P.M."/>
            <person name="An Z."/>
            <person name="de Beer Z.W."/>
            <person name="De Vos L."/>
            <person name="Chen L."/>
            <person name="Duong T.A."/>
            <person name="Gao Y."/>
            <person name="Hammerbacher A."/>
            <person name="Kikkert J.R."/>
            <person name="Li Y."/>
            <person name="Li H."/>
            <person name="Li K."/>
            <person name="Li Q."/>
            <person name="Liu X."/>
            <person name="Ma X."/>
            <person name="Naidoo K."/>
            <person name="Pethybridge S.J."/>
            <person name="Sun J."/>
            <person name="Steenkamp E.T."/>
            <person name="van der Nest M.A."/>
            <person name="van Wyk S."/>
            <person name="Wingfield M.J."/>
            <person name="Xiong C."/>
            <person name="Yue Q."/>
            <person name="Zhang X."/>
        </authorList>
    </citation>
    <scope>NUCLEOTIDE SEQUENCE [LARGE SCALE GENOMIC DNA]</scope>
    <source>
        <strain evidence="7 8">BP 5553</strain>
    </source>
</reference>
<dbReference type="InterPro" id="IPR001680">
    <property type="entry name" value="WD40_rpt"/>
</dbReference>
<dbReference type="GO" id="GO:0120330">
    <property type="term" value="C:rixosome complex"/>
    <property type="evidence" value="ECO:0007669"/>
    <property type="project" value="UniProtKB-UniRule"/>
</dbReference>
<name>A0A370TK54_9HELO</name>
<keyword evidence="3 5" id="KW-0853">WD repeat</keyword>
<dbReference type="GO" id="GO:0006364">
    <property type="term" value="P:rRNA processing"/>
    <property type="evidence" value="ECO:0007669"/>
    <property type="project" value="UniProtKB-UniRule"/>
</dbReference>
<dbReference type="GeneID" id="43599371"/>
<evidence type="ECO:0000256" key="4">
    <source>
        <dbReference type="ARBA" id="ARBA00022737"/>
    </source>
</evidence>
<sequence>MLSEGFITAIRAERKSANTAIAKDVGIYVHELHPSHVVKSSFKKSSTPVNALACTSTHIFAAQVGKAVVHVYSRERGNQEALISFPERVHSLALVGENVLVVGTGEGRIILWEVCTGRLISTPPAHLQLVACIAATPSHIITGSEDSNIHVWSVPRLLSLESTETHEPLRSLSNHRAAITSLAVGTSTSPTNICVSASKDNTIIVWNYHSGDLLRTFLLPSTPLCLALDPCHRAVYAGFEDGSLQLIEFIQPQSIVNPLYDTSLQTTPVQITLPPWIAPFEASATLCLGLSYDGTSLYSGHTSGKIAQWDTGRRAFASELLDLNAPVTNLLMLSPFAPKLMSRAITVVKPKLGETQYTFTAQLCGRMSTDEFDRTMQSQGFPEDKLSDAISRFYQPVAAAAAASSSGDEDLRKQNEELWKVVHEQQALQKKTLEKYAGLKSG</sequence>
<evidence type="ECO:0000256" key="3">
    <source>
        <dbReference type="ARBA" id="ARBA00022574"/>
    </source>
</evidence>
<dbReference type="Gene3D" id="2.130.10.10">
    <property type="entry name" value="YVTN repeat-like/Quinoprotein amine dehydrogenase"/>
    <property type="match status" value="2"/>
</dbReference>
<dbReference type="PROSITE" id="PS50082">
    <property type="entry name" value="WD_REPEATS_2"/>
    <property type="match status" value="2"/>
</dbReference>
<comment type="subunit">
    <text evidence="6">Component of the RIX1 complex, composed of IPI1, RIX1/IPI2 and IPI3 in a 1:2:2 stoichiometry. The complex interacts (via RIX1) with MDN1 (via its hexameric AAA ATPase ring) and the pre-60S ribosome particles.</text>
</comment>
<comment type="function">
    <text evidence="1 6">Component of the RIX1 complex required for processing of ITS2 sequences from 35S pre-rRNA.</text>
</comment>
<evidence type="ECO:0000313" key="7">
    <source>
        <dbReference type="EMBL" id="RDL35910.1"/>
    </source>
</evidence>
<dbReference type="SUPFAM" id="SSF50978">
    <property type="entry name" value="WD40 repeat-like"/>
    <property type="match status" value="1"/>
</dbReference>
<dbReference type="AlphaFoldDB" id="A0A370TK54"/>
<evidence type="ECO:0000313" key="8">
    <source>
        <dbReference type="Proteomes" id="UP000254866"/>
    </source>
</evidence>
<dbReference type="GO" id="GO:0005656">
    <property type="term" value="C:nuclear pre-replicative complex"/>
    <property type="evidence" value="ECO:0007669"/>
    <property type="project" value="TreeGrafter"/>
</dbReference>
<dbReference type="InterPro" id="IPR036322">
    <property type="entry name" value="WD40_repeat_dom_sf"/>
</dbReference>
<keyword evidence="6" id="KW-0539">Nucleus</keyword>
<gene>
    <name evidence="7" type="ORF">BP5553_06522</name>
</gene>
<dbReference type="PANTHER" id="PTHR18763:SF0">
    <property type="entry name" value="WD REPEAT-CONTAINING PROTEIN 18"/>
    <property type="match status" value="1"/>
</dbReference>
<dbReference type="InterPro" id="IPR045227">
    <property type="entry name" value="WDR18/Ipi3/RID3"/>
</dbReference>
<dbReference type="EMBL" id="NPIC01000005">
    <property type="protein sequence ID" value="RDL35910.1"/>
    <property type="molecule type" value="Genomic_DNA"/>
</dbReference>
<dbReference type="PANTHER" id="PTHR18763">
    <property type="entry name" value="WD-REPEAT PROTEIN 18"/>
    <property type="match status" value="1"/>
</dbReference>
<dbReference type="SMART" id="SM00320">
    <property type="entry name" value="WD40"/>
    <property type="match status" value="5"/>
</dbReference>
<evidence type="ECO:0000256" key="5">
    <source>
        <dbReference type="PROSITE-ProRule" id="PRU00221"/>
    </source>
</evidence>
<dbReference type="STRING" id="2656787.A0A370TK54"/>
<feature type="repeat" description="WD" evidence="5">
    <location>
        <begin position="172"/>
        <end position="216"/>
    </location>
</feature>
<keyword evidence="6" id="KW-0698">rRNA processing</keyword>
<accession>A0A370TK54</accession>
<comment type="subcellular location">
    <subcellularLocation>
        <location evidence="6">Nucleus</location>
    </subcellularLocation>
</comment>
<evidence type="ECO:0000256" key="1">
    <source>
        <dbReference type="ARBA" id="ARBA00002355"/>
    </source>
</evidence>
<organism evidence="7 8">
    <name type="scientific">Venustampulla echinocandica</name>
    <dbReference type="NCBI Taxonomy" id="2656787"/>
    <lineage>
        <taxon>Eukaryota</taxon>
        <taxon>Fungi</taxon>
        <taxon>Dikarya</taxon>
        <taxon>Ascomycota</taxon>
        <taxon>Pezizomycotina</taxon>
        <taxon>Leotiomycetes</taxon>
        <taxon>Helotiales</taxon>
        <taxon>Pleuroascaceae</taxon>
        <taxon>Venustampulla</taxon>
    </lineage>
</organism>
<feature type="repeat" description="WD" evidence="5">
    <location>
        <begin position="123"/>
        <end position="154"/>
    </location>
</feature>
<dbReference type="RefSeq" id="XP_031868566.1">
    <property type="nucleotide sequence ID" value="XM_032015145.1"/>
</dbReference>
<dbReference type="FunFam" id="2.130.10.10:FF:000929">
    <property type="entry name" value="Ribosomal assembly complex component Ipi3"/>
    <property type="match status" value="1"/>
</dbReference>
<keyword evidence="4" id="KW-0677">Repeat</keyword>